<dbReference type="OrthoDB" id="433512at2759"/>
<keyword evidence="4 11" id="KW-0812">Transmembrane</keyword>
<name>A0A835A7N3_9POAL</name>
<evidence type="ECO:0000259" key="12">
    <source>
        <dbReference type="PROSITE" id="PS50850"/>
    </source>
</evidence>
<organism evidence="13 14">
    <name type="scientific">Digitaria exilis</name>
    <dbReference type="NCBI Taxonomy" id="1010633"/>
    <lineage>
        <taxon>Eukaryota</taxon>
        <taxon>Viridiplantae</taxon>
        <taxon>Streptophyta</taxon>
        <taxon>Embryophyta</taxon>
        <taxon>Tracheophyta</taxon>
        <taxon>Spermatophyta</taxon>
        <taxon>Magnoliopsida</taxon>
        <taxon>Liliopsida</taxon>
        <taxon>Poales</taxon>
        <taxon>Poaceae</taxon>
        <taxon>PACMAD clade</taxon>
        <taxon>Panicoideae</taxon>
        <taxon>Panicodae</taxon>
        <taxon>Paniceae</taxon>
        <taxon>Anthephorinae</taxon>
        <taxon>Digitaria</taxon>
    </lineage>
</organism>
<feature type="transmembrane region" description="Helical" evidence="11">
    <location>
        <begin position="493"/>
        <end position="514"/>
    </location>
</feature>
<dbReference type="PROSITE" id="PS00216">
    <property type="entry name" value="SUGAR_TRANSPORT_1"/>
    <property type="match status" value="1"/>
</dbReference>
<dbReference type="Proteomes" id="UP000636709">
    <property type="component" value="Unassembled WGS sequence"/>
</dbReference>
<evidence type="ECO:0000256" key="1">
    <source>
        <dbReference type="ARBA" id="ARBA00004141"/>
    </source>
</evidence>
<evidence type="ECO:0000256" key="3">
    <source>
        <dbReference type="ARBA" id="ARBA00022592"/>
    </source>
</evidence>
<evidence type="ECO:0000256" key="6">
    <source>
        <dbReference type="ARBA" id="ARBA00022989"/>
    </source>
</evidence>
<evidence type="ECO:0000256" key="4">
    <source>
        <dbReference type="ARBA" id="ARBA00022692"/>
    </source>
</evidence>
<feature type="transmembrane region" description="Helical" evidence="11">
    <location>
        <begin position="387"/>
        <end position="404"/>
    </location>
</feature>
<dbReference type="NCBIfam" id="TIGR00887">
    <property type="entry name" value="2A0109"/>
    <property type="match status" value="1"/>
</dbReference>
<keyword evidence="7 11" id="KW-0472">Membrane</keyword>
<dbReference type="InterPro" id="IPR036259">
    <property type="entry name" value="MFS_trans_sf"/>
</dbReference>
<evidence type="ECO:0000313" key="14">
    <source>
        <dbReference type="Proteomes" id="UP000636709"/>
    </source>
</evidence>
<feature type="transmembrane region" description="Helical" evidence="11">
    <location>
        <begin position="357"/>
        <end position="380"/>
    </location>
</feature>
<feature type="transmembrane region" description="Helical" evidence="11">
    <location>
        <begin position="450"/>
        <end position="473"/>
    </location>
</feature>
<dbReference type="FunFam" id="1.20.1250.20:FF:000175">
    <property type="entry name" value="Inorganic phosphate transporter 1-6"/>
    <property type="match status" value="1"/>
</dbReference>
<evidence type="ECO:0000256" key="7">
    <source>
        <dbReference type="ARBA" id="ARBA00023136"/>
    </source>
</evidence>
<accession>A0A835A7N3</accession>
<proteinExistence type="inferred from homology"/>
<feature type="transmembrane region" description="Helical" evidence="11">
    <location>
        <begin position="416"/>
        <end position="438"/>
    </location>
</feature>
<evidence type="ECO:0000256" key="5">
    <source>
        <dbReference type="ARBA" id="ARBA00022847"/>
    </source>
</evidence>
<dbReference type="Gene3D" id="1.20.1250.20">
    <property type="entry name" value="MFS general substrate transporter like domains"/>
    <property type="match status" value="2"/>
</dbReference>
<dbReference type="GO" id="GO:0005315">
    <property type="term" value="F:phosphate transmembrane transporter activity"/>
    <property type="evidence" value="ECO:0007669"/>
    <property type="project" value="InterPro"/>
</dbReference>
<dbReference type="InterPro" id="IPR005829">
    <property type="entry name" value="Sugar_transporter_CS"/>
</dbReference>
<feature type="transmembrane region" description="Helical" evidence="11">
    <location>
        <begin position="166"/>
        <end position="195"/>
    </location>
</feature>
<gene>
    <name evidence="13" type="ORF">HU200_061291</name>
</gene>
<dbReference type="GO" id="GO:0015293">
    <property type="term" value="F:symporter activity"/>
    <property type="evidence" value="ECO:0007669"/>
    <property type="project" value="UniProtKB-KW"/>
</dbReference>
<evidence type="ECO:0000313" key="13">
    <source>
        <dbReference type="EMBL" id="KAF8655154.1"/>
    </source>
</evidence>
<comment type="caution">
    <text evidence="13">The sequence shown here is derived from an EMBL/GenBank/DDBJ whole genome shotgun (WGS) entry which is preliminary data.</text>
</comment>
<evidence type="ECO:0000256" key="11">
    <source>
        <dbReference type="SAM" id="Phobius"/>
    </source>
</evidence>
<evidence type="ECO:0000256" key="10">
    <source>
        <dbReference type="SAM" id="MobiDB-lite"/>
    </source>
</evidence>
<feature type="domain" description="Major facilitator superfamily (MFS) profile" evidence="12">
    <location>
        <begin position="24"/>
        <end position="519"/>
    </location>
</feature>
<evidence type="ECO:0000256" key="9">
    <source>
        <dbReference type="ARBA" id="ARBA00044504"/>
    </source>
</evidence>
<dbReference type="PROSITE" id="PS50850">
    <property type="entry name" value="MFS"/>
    <property type="match status" value="1"/>
</dbReference>
<keyword evidence="5" id="KW-0769">Symport</keyword>
<evidence type="ECO:0000256" key="8">
    <source>
        <dbReference type="ARBA" id="ARBA00032043"/>
    </source>
</evidence>
<comment type="similarity">
    <text evidence="9">Belongs to the major facilitator superfamily. Phosphate:H(+) symporter (TC 2.A.1.9) family.</text>
</comment>
<feature type="transmembrane region" description="Helical" evidence="11">
    <location>
        <begin position="72"/>
        <end position="92"/>
    </location>
</feature>
<feature type="region of interest" description="Disordered" evidence="10">
    <location>
        <begin position="522"/>
        <end position="550"/>
    </location>
</feature>
<dbReference type="CDD" id="cd17364">
    <property type="entry name" value="MFS_PhT"/>
    <property type="match status" value="1"/>
</dbReference>
<comment type="subcellular location">
    <subcellularLocation>
        <location evidence="1">Membrane</location>
        <topology evidence="1">Multi-pass membrane protein</topology>
    </subcellularLocation>
</comment>
<dbReference type="EMBL" id="JACEFO010002599">
    <property type="protein sequence ID" value="KAF8655154.1"/>
    <property type="molecule type" value="Genomic_DNA"/>
</dbReference>
<dbReference type="AlphaFoldDB" id="A0A835A7N3"/>
<protein>
    <recommendedName>
        <fullName evidence="8">H(+)/Pi cotransporter</fullName>
    </recommendedName>
</protein>
<keyword evidence="3" id="KW-0592">Phosphate transport</keyword>
<sequence length="550" mass="59272">MAPEKLQVLHALDAAPTQRYHLRAVVIAGTGFFADAYDLFCITLVTKLLGRIYYHDHSSGGEPGRLPPRLEAAIGGATFCGMIAGQLVFGWLGDRFGRKRFYGKTVMLMLMGSFLSGLSFGNSSPGPVMATLCFFRFWLGVGIGGDYPLSATIMSEYASKRTRGAFVAAVFAMEGLGVLAGCVVTLVVSATFRAHFPAPAFEVDPAKSTPPQADYVWRIVLMAGALPACLTYHWRMKMPETARYTALVARDPHKAARDMSKVLDVDADDISGADIAGGEPTDKAVESQSLTTCGVFSRAFARRHGLHLVGAAACWFVLDVVFYSQNILQEEIFSDVRWVPEARTMSALEETYRVGRAHAIIALCGTLPGYWFAVVFVDVVGRKPIQTLGFAMMMAFMLAIASLYDRLLTNGHRTWLVVMYTFTFFFANVGPNTTTFVVPAEIFPAHVRATCHGVSAAAGKVGAIVGTFGFMYASQRADGREADETGYPSGIGVRGSLFVLGACNVLGILFTCLLPEPKGRSLEEVSGDGGGENLSSRDDADVGDSQVLPL</sequence>
<dbReference type="InterPro" id="IPR005828">
    <property type="entry name" value="MFS_sugar_transport-like"/>
</dbReference>
<feature type="transmembrane region" description="Helical" evidence="11">
    <location>
        <begin position="215"/>
        <end position="234"/>
    </location>
</feature>
<keyword evidence="14" id="KW-1185">Reference proteome</keyword>
<dbReference type="SUPFAM" id="SSF103473">
    <property type="entry name" value="MFS general substrate transporter"/>
    <property type="match status" value="1"/>
</dbReference>
<dbReference type="PANTHER" id="PTHR24064">
    <property type="entry name" value="SOLUTE CARRIER FAMILY 22 MEMBER"/>
    <property type="match status" value="1"/>
</dbReference>
<reference evidence="13" key="1">
    <citation type="submission" date="2020-07" db="EMBL/GenBank/DDBJ databases">
        <title>Genome sequence and genetic diversity analysis of an under-domesticated orphan crop, white fonio (Digitaria exilis).</title>
        <authorList>
            <person name="Bennetzen J.L."/>
            <person name="Chen S."/>
            <person name="Ma X."/>
            <person name="Wang X."/>
            <person name="Yssel A.E.J."/>
            <person name="Chaluvadi S.R."/>
            <person name="Johnson M."/>
            <person name="Gangashetty P."/>
            <person name="Hamidou F."/>
            <person name="Sanogo M.D."/>
            <person name="Zwaenepoel A."/>
            <person name="Wallace J."/>
            <person name="Van De Peer Y."/>
            <person name="Van Deynze A."/>
        </authorList>
    </citation>
    <scope>NUCLEOTIDE SEQUENCE</scope>
    <source>
        <tissue evidence="13">Leaves</tissue>
    </source>
</reference>
<keyword evidence="6 11" id="KW-1133">Transmembrane helix</keyword>
<dbReference type="GO" id="GO:0006817">
    <property type="term" value="P:phosphate ion transport"/>
    <property type="evidence" value="ECO:0007669"/>
    <property type="project" value="UniProtKB-KW"/>
</dbReference>
<dbReference type="InterPro" id="IPR004738">
    <property type="entry name" value="Phos_permease"/>
</dbReference>
<feature type="transmembrane region" description="Helical" evidence="11">
    <location>
        <begin position="101"/>
        <end position="120"/>
    </location>
</feature>
<dbReference type="GO" id="GO:0016020">
    <property type="term" value="C:membrane"/>
    <property type="evidence" value="ECO:0007669"/>
    <property type="project" value="UniProtKB-SubCell"/>
</dbReference>
<keyword evidence="2" id="KW-0813">Transport</keyword>
<dbReference type="Pfam" id="PF00083">
    <property type="entry name" value="Sugar_tr"/>
    <property type="match status" value="1"/>
</dbReference>
<evidence type="ECO:0000256" key="2">
    <source>
        <dbReference type="ARBA" id="ARBA00022448"/>
    </source>
</evidence>
<dbReference type="InterPro" id="IPR020846">
    <property type="entry name" value="MFS_dom"/>
</dbReference>